<dbReference type="InterPro" id="IPR036237">
    <property type="entry name" value="Xyl_isomerase-like_sf"/>
</dbReference>
<name>A0ABT8R0K3_9BACT</name>
<evidence type="ECO:0000313" key="1">
    <source>
        <dbReference type="EMBL" id="MDO1445620.1"/>
    </source>
</evidence>
<accession>A0ABT8R0K3</accession>
<dbReference type="Proteomes" id="UP001168528">
    <property type="component" value="Unassembled WGS sequence"/>
</dbReference>
<proteinExistence type="predicted"/>
<reference evidence="1" key="1">
    <citation type="submission" date="2023-07" db="EMBL/GenBank/DDBJ databases">
        <title>The genome sequence of Rhodocytophaga aerolata KACC 12507.</title>
        <authorList>
            <person name="Zhang X."/>
        </authorList>
    </citation>
    <scope>NUCLEOTIDE SEQUENCE</scope>
    <source>
        <strain evidence="1">KACC 12507</strain>
    </source>
</reference>
<comment type="caution">
    <text evidence="1">The sequence shown here is derived from an EMBL/GenBank/DDBJ whole genome shotgun (WGS) entry which is preliminary data.</text>
</comment>
<protein>
    <submittedName>
        <fullName evidence="1">Metabolite traffic protein EboE</fullName>
    </submittedName>
</protein>
<dbReference type="Gene3D" id="3.20.20.150">
    <property type="entry name" value="Divalent-metal-dependent TIM barrel enzymes"/>
    <property type="match status" value="1"/>
</dbReference>
<dbReference type="RefSeq" id="WP_302036423.1">
    <property type="nucleotide sequence ID" value="NZ_JAUKPO010000002.1"/>
</dbReference>
<evidence type="ECO:0000313" key="2">
    <source>
        <dbReference type="Proteomes" id="UP001168528"/>
    </source>
</evidence>
<dbReference type="SUPFAM" id="SSF51658">
    <property type="entry name" value="Xylose isomerase-like"/>
    <property type="match status" value="1"/>
</dbReference>
<organism evidence="1 2">
    <name type="scientific">Rhodocytophaga aerolata</name>
    <dbReference type="NCBI Taxonomy" id="455078"/>
    <lineage>
        <taxon>Bacteria</taxon>
        <taxon>Pseudomonadati</taxon>
        <taxon>Bacteroidota</taxon>
        <taxon>Cytophagia</taxon>
        <taxon>Cytophagales</taxon>
        <taxon>Rhodocytophagaceae</taxon>
        <taxon>Rhodocytophaga</taxon>
    </lineage>
</organism>
<sequence length="406" mass="46358">MQFGQSTHLTYCTNIHPGETWEDVFHTLKMFLLPLKSRLSPSKPMGVGLRLSDQASRTLVEDNNLALFKQWLDTHELYVFTMNGFPYGGFHRQVVKDAVYAPDWRTEERVAYTIRLCHILAYLLPEGMEGGISTVPVSYKPWFKSENARKEAFEKGAMHLTRVVEELTAIGIATGKFIHIDIEPEPDCLLENTAEMVNFYTHSLLPIGSGYLMQKLGIKSTKAEDIIRRHIQVCYDVCHFAVEYESPAYVFNEFAKAGIKIGKIQISAALKAMLPVEAERRKKIAQRFESLAESTYLHQVVARKGDGTFVQFPDLPQALAHINDYEMAEWRTHFHVPVFVSDFQDLQSTQEDIVEVLRLNNQQPVTSHLEVETYTWEVLPKAIKVDLLSSIGREMEWVIAQMGSTK</sequence>
<dbReference type="NCBIfam" id="NF035939">
    <property type="entry name" value="TIM_EboE"/>
    <property type="match status" value="1"/>
</dbReference>
<keyword evidence="2" id="KW-1185">Reference proteome</keyword>
<dbReference type="EMBL" id="JAUKPO010000002">
    <property type="protein sequence ID" value="MDO1445620.1"/>
    <property type="molecule type" value="Genomic_DNA"/>
</dbReference>
<gene>
    <name evidence="1" type="primary">eboE</name>
    <name evidence="1" type="ORF">Q0590_05135</name>
</gene>